<keyword evidence="7" id="KW-0418">Kinase</keyword>
<comment type="subcellular location">
    <subcellularLocation>
        <location evidence="2">Cytoplasm</location>
    </subcellularLocation>
    <subcellularLocation>
        <location evidence="1">Nucleus</location>
    </subcellularLocation>
</comment>
<dbReference type="AlphaFoldDB" id="V8P0V2"/>
<evidence type="ECO:0000256" key="5">
    <source>
        <dbReference type="ARBA" id="ARBA00023242"/>
    </source>
</evidence>
<evidence type="ECO:0000256" key="6">
    <source>
        <dbReference type="SAM" id="MobiDB-lite"/>
    </source>
</evidence>
<evidence type="ECO:0000256" key="2">
    <source>
        <dbReference type="ARBA" id="ARBA00004496"/>
    </source>
</evidence>
<comment type="caution">
    <text evidence="7">The sequence shown here is derived from an EMBL/GenBank/DDBJ whole genome shotgun (WGS) entry which is preliminary data.</text>
</comment>
<sequence>MPLPPTPLSPARVFAELVSPPVDDEPPRAAEGGPFGREVHVSGSAELSAGPDRAKVTVYLRSRKGEAGAARGSVARRLDYVTQTVRQRGGISENDVTVTKNFSRIDNAYKMEAEASILNKSTISLKYVCIIFTDFGKMQDTCNHLVEKLDKSVIISSPHFYHTMEAVDTLRRQVCVSAVRSAQQKAQEVCQLFGHFVGKPLLIKEEEVKESEGHLEDHTDNSSDLFSFQQKLQSATIHISSRVFAIFEIKGEKKRKKAALIKGN</sequence>
<keyword evidence="7" id="KW-0808">Transferase</keyword>
<comment type="similarity">
    <text evidence="3">Belongs to the IRAK1BP1 family.</text>
</comment>
<dbReference type="Proteomes" id="UP000018936">
    <property type="component" value="Unassembled WGS sequence"/>
</dbReference>
<dbReference type="GO" id="GO:0005634">
    <property type="term" value="C:nucleus"/>
    <property type="evidence" value="ECO:0007669"/>
    <property type="project" value="UniProtKB-SubCell"/>
</dbReference>
<evidence type="ECO:0000256" key="4">
    <source>
        <dbReference type="ARBA" id="ARBA00022490"/>
    </source>
</evidence>
<dbReference type="PANTHER" id="PTHR18842:SF2">
    <property type="entry name" value="INTERLEUKIN-1 RECEPTOR-ASSOCIATED KINASE 1-BINDING PROTEIN 1"/>
    <property type="match status" value="1"/>
</dbReference>
<dbReference type="Pfam" id="PF04402">
    <property type="entry name" value="SIMPL"/>
    <property type="match status" value="1"/>
</dbReference>
<dbReference type="GO" id="GO:0016301">
    <property type="term" value="F:kinase activity"/>
    <property type="evidence" value="ECO:0007669"/>
    <property type="project" value="UniProtKB-KW"/>
</dbReference>
<keyword evidence="4" id="KW-0963">Cytoplasm</keyword>
<evidence type="ECO:0000313" key="7">
    <source>
        <dbReference type="EMBL" id="ETE67950.1"/>
    </source>
</evidence>
<dbReference type="Gene3D" id="3.30.110.170">
    <property type="entry name" value="Protein of unknown function (DUF541), domain 1"/>
    <property type="match status" value="1"/>
</dbReference>
<proteinExistence type="inferred from homology"/>
<gene>
    <name evidence="7" type="primary">Irak1bp1</name>
    <name evidence="7" type="ORF">L345_06261</name>
</gene>
<evidence type="ECO:0000256" key="3">
    <source>
        <dbReference type="ARBA" id="ARBA00005509"/>
    </source>
</evidence>
<feature type="region of interest" description="Disordered" evidence="6">
    <location>
        <begin position="19"/>
        <end position="48"/>
    </location>
</feature>
<dbReference type="InterPro" id="IPR007497">
    <property type="entry name" value="SIMPL/DUF541"/>
</dbReference>
<evidence type="ECO:0000256" key="1">
    <source>
        <dbReference type="ARBA" id="ARBA00004123"/>
    </source>
</evidence>
<evidence type="ECO:0000313" key="8">
    <source>
        <dbReference type="Proteomes" id="UP000018936"/>
    </source>
</evidence>
<dbReference type="GO" id="GO:0006955">
    <property type="term" value="P:immune response"/>
    <property type="evidence" value="ECO:0007669"/>
    <property type="project" value="InterPro"/>
</dbReference>
<dbReference type="OrthoDB" id="6365554at2759"/>
<keyword evidence="5" id="KW-0539">Nucleus</keyword>
<organism evidence="7 8">
    <name type="scientific">Ophiophagus hannah</name>
    <name type="common">King cobra</name>
    <name type="synonym">Naja hannah</name>
    <dbReference type="NCBI Taxonomy" id="8665"/>
    <lineage>
        <taxon>Eukaryota</taxon>
        <taxon>Metazoa</taxon>
        <taxon>Chordata</taxon>
        <taxon>Craniata</taxon>
        <taxon>Vertebrata</taxon>
        <taxon>Euteleostomi</taxon>
        <taxon>Lepidosauria</taxon>
        <taxon>Squamata</taxon>
        <taxon>Bifurcata</taxon>
        <taxon>Unidentata</taxon>
        <taxon>Episquamata</taxon>
        <taxon>Toxicofera</taxon>
        <taxon>Serpentes</taxon>
        <taxon>Colubroidea</taxon>
        <taxon>Elapidae</taxon>
        <taxon>Elapinae</taxon>
        <taxon>Ophiophagus</taxon>
    </lineage>
</organism>
<protein>
    <submittedName>
        <fullName evidence="7">Interleukin-1 receptor-associated kinase 1-binding protein 1</fullName>
    </submittedName>
</protein>
<name>V8P0V2_OPHHA</name>
<keyword evidence="8" id="KW-1185">Reference proteome</keyword>
<dbReference type="GO" id="GO:0043123">
    <property type="term" value="P:positive regulation of canonical NF-kappaB signal transduction"/>
    <property type="evidence" value="ECO:0007669"/>
    <property type="project" value="InterPro"/>
</dbReference>
<dbReference type="Gene3D" id="3.30.70.2970">
    <property type="entry name" value="Protein of unknown function (DUF541), domain 2"/>
    <property type="match status" value="1"/>
</dbReference>
<dbReference type="EMBL" id="AZIM01001135">
    <property type="protein sequence ID" value="ETE67950.1"/>
    <property type="molecule type" value="Genomic_DNA"/>
</dbReference>
<dbReference type="GO" id="GO:0005737">
    <property type="term" value="C:cytoplasm"/>
    <property type="evidence" value="ECO:0007669"/>
    <property type="project" value="UniProtKB-SubCell"/>
</dbReference>
<accession>V8P0V2</accession>
<reference evidence="7 8" key="1">
    <citation type="journal article" date="2013" name="Proc. Natl. Acad. Sci. U.S.A.">
        <title>The king cobra genome reveals dynamic gene evolution and adaptation in the snake venom system.</title>
        <authorList>
            <person name="Vonk F.J."/>
            <person name="Casewell N.R."/>
            <person name="Henkel C.V."/>
            <person name="Heimberg A.M."/>
            <person name="Jansen H.J."/>
            <person name="McCleary R.J."/>
            <person name="Kerkkamp H.M."/>
            <person name="Vos R.A."/>
            <person name="Guerreiro I."/>
            <person name="Calvete J.J."/>
            <person name="Wuster W."/>
            <person name="Woods A.E."/>
            <person name="Logan J.M."/>
            <person name="Harrison R.A."/>
            <person name="Castoe T.A."/>
            <person name="de Koning A.P."/>
            <person name="Pollock D.D."/>
            <person name="Yandell M."/>
            <person name="Calderon D."/>
            <person name="Renjifo C."/>
            <person name="Currier R.B."/>
            <person name="Salgado D."/>
            <person name="Pla D."/>
            <person name="Sanz L."/>
            <person name="Hyder A.S."/>
            <person name="Ribeiro J.M."/>
            <person name="Arntzen J.W."/>
            <person name="van den Thillart G.E."/>
            <person name="Boetzer M."/>
            <person name="Pirovano W."/>
            <person name="Dirks R.P."/>
            <person name="Spaink H.P."/>
            <person name="Duboule D."/>
            <person name="McGlinn E."/>
            <person name="Kini R.M."/>
            <person name="Richardson M.K."/>
        </authorList>
    </citation>
    <scope>NUCLEOTIDE SEQUENCE</scope>
    <source>
        <tissue evidence="7">Blood</tissue>
    </source>
</reference>
<feature type="non-terminal residue" evidence="7">
    <location>
        <position position="1"/>
    </location>
</feature>
<dbReference type="PANTHER" id="PTHR18842">
    <property type="entry name" value="INTERLEUKIN-1 RECEPTOR-ASSOCIATED KINASE 1-BINDING PROTEIN 1"/>
    <property type="match status" value="1"/>
</dbReference>
<dbReference type="InterPro" id="IPR030312">
    <property type="entry name" value="IRAK1BP1"/>
</dbReference>
<keyword evidence="7" id="KW-0675">Receptor</keyword>